<dbReference type="InterPro" id="IPR021070">
    <property type="entry name" value="Killing_trait_RebB"/>
</dbReference>
<dbReference type="AlphaFoldDB" id="A0AAQ2ESN8"/>
<keyword evidence="3" id="KW-1185">Reference proteome</keyword>
<sequence>MSTVNDQISDSVNQVNTLLTGSAPMQSMGMLNIAATETMGMSMYNAVTAQQNAQTSASAAAAASCAKMLQQSPPKPEKPKAPEEQLDLSKIEEVVQKLLHQYLDPDSKKST</sequence>
<reference evidence="1 3" key="1">
    <citation type="submission" date="2015-06" db="EMBL/GenBank/DDBJ databases">
        <authorList>
            <person name="Xie B.-B."/>
            <person name="Rong J.-C."/>
            <person name="Qin Q.-L."/>
            <person name="Zhang Y.-Z."/>
        </authorList>
    </citation>
    <scope>NUCLEOTIDE SEQUENCE [LARGE SCALE GENOMIC DNA]</scope>
    <source>
        <strain evidence="1 3">JCM 20779</strain>
    </source>
</reference>
<dbReference type="Pfam" id="PF11747">
    <property type="entry name" value="RebB"/>
    <property type="match status" value="1"/>
</dbReference>
<reference evidence="2 4" key="2">
    <citation type="submission" date="2017-12" db="EMBL/GenBank/DDBJ databases">
        <authorList>
            <person name="Paulsen S."/>
            <person name="Gram L.K."/>
        </authorList>
    </citation>
    <scope>NUCLEOTIDE SEQUENCE [LARGE SCALE GENOMIC DNA]</scope>
    <source>
        <strain evidence="2 4">S1607</strain>
    </source>
</reference>
<evidence type="ECO:0000313" key="1">
    <source>
        <dbReference type="EMBL" id="ATD06195.1"/>
    </source>
</evidence>
<evidence type="ECO:0000313" key="3">
    <source>
        <dbReference type="Proteomes" id="UP000016521"/>
    </source>
</evidence>
<reference evidence="2" key="4">
    <citation type="submission" date="2019-09" db="EMBL/GenBank/DDBJ databases">
        <title>Co-occurence of chitin degradation, pigmentation and bioactivity in marine Pseudoalteromonas.</title>
        <authorList>
            <person name="Sonnenschein E.C."/>
            <person name="Bech P.K."/>
        </authorList>
    </citation>
    <scope>NUCLEOTIDE SEQUENCE</scope>
    <source>
        <strain evidence="2">S1607</strain>
    </source>
</reference>
<dbReference type="RefSeq" id="WP_010371690.1">
    <property type="nucleotide sequence ID" value="NZ_CP011924.1"/>
</dbReference>
<gene>
    <name evidence="2" type="ORF">CWB74_17455</name>
    <name evidence="1" type="ORF">PPIS_a1007</name>
</gene>
<reference evidence="4" key="3">
    <citation type="submission" date="2019-06" db="EMBL/GenBank/DDBJ databases">
        <title>Co-occurence of chitin degradation, pigmentation and bioactivity in marine Pseudoalteromonas.</title>
        <authorList>
            <person name="Sonnenschein E.C."/>
            <person name="Bech P.K."/>
        </authorList>
    </citation>
    <scope>NUCLEOTIDE SEQUENCE [LARGE SCALE GENOMIC DNA]</scope>
    <source>
        <strain evidence="4">S1607</strain>
    </source>
</reference>
<protein>
    <recommendedName>
        <fullName evidence="5">Killing trait domain-containing protein</fullName>
    </recommendedName>
</protein>
<evidence type="ECO:0000313" key="4">
    <source>
        <dbReference type="Proteomes" id="UP000305423"/>
    </source>
</evidence>
<evidence type="ECO:0008006" key="5">
    <source>
        <dbReference type="Google" id="ProtNLM"/>
    </source>
</evidence>
<name>A0AAQ2ESN8_PSEO7</name>
<organism evidence="2 4">
    <name type="scientific">Pseudoalteromonas piscicida</name>
    <dbReference type="NCBI Taxonomy" id="43662"/>
    <lineage>
        <taxon>Bacteria</taxon>
        <taxon>Pseudomonadati</taxon>
        <taxon>Pseudomonadota</taxon>
        <taxon>Gammaproteobacteria</taxon>
        <taxon>Alteromonadales</taxon>
        <taxon>Pseudoalteromonadaceae</taxon>
        <taxon>Pseudoalteromonas</taxon>
    </lineage>
</organism>
<dbReference type="GeneID" id="67501519"/>
<dbReference type="Proteomes" id="UP000016521">
    <property type="component" value="Chromosome I"/>
</dbReference>
<evidence type="ECO:0000313" key="2">
    <source>
        <dbReference type="EMBL" id="TMN74899.1"/>
    </source>
</evidence>
<proteinExistence type="predicted"/>
<accession>A0AAQ2ESN8</accession>
<dbReference type="Proteomes" id="UP000305423">
    <property type="component" value="Unassembled WGS sequence"/>
</dbReference>
<dbReference type="EMBL" id="CP011924">
    <property type="protein sequence ID" value="ATD06195.1"/>
    <property type="molecule type" value="Genomic_DNA"/>
</dbReference>
<dbReference type="EMBL" id="PNEL01000047">
    <property type="protein sequence ID" value="TMN74899.1"/>
    <property type="molecule type" value="Genomic_DNA"/>
</dbReference>